<dbReference type="AlphaFoldDB" id="E0I719"/>
<dbReference type="RefSeq" id="WP_006037454.1">
    <property type="nucleotide sequence ID" value="NZ_AEDD01000003.1"/>
</dbReference>
<feature type="domain" description="SAF" evidence="1">
    <location>
        <begin position="38"/>
        <end position="100"/>
    </location>
</feature>
<organism evidence="2 3">
    <name type="scientific">Paenibacillus curdlanolyticus YK9</name>
    <dbReference type="NCBI Taxonomy" id="717606"/>
    <lineage>
        <taxon>Bacteria</taxon>
        <taxon>Bacillati</taxon>
        <taxon>Bacillota</taxon>
        <taxon>Bacilli</taxon>
        <taxon>Bacillales</taxon>
        <taxon>Paenibacillaceae</taxon>
        <taxon>Paenibacillus</taxon>
    </lineage>
</organism>
<protein>
    <submittedName>
        <fullName evidence="2">SAF domain protein</fullName>
    </submittedName>
</protein>
<proteinExistence type="predicted"/>
<name>E0I719_9BACL</name>
<evidence type="ECO:0000313" key="2">
    <source>
        <dbReference type="EMBL" id="EFM11835.1"/>
    </source>
</evidence>
<sequence length="240" mass="26503">MNKKRNVAVSVAAAVMAGVLVYGIYAVQARQLEGKDMVRIVVPKRFIAAGERLEAADLTYRSIAKSAVQQDMVLELVEADGWEAVVPLGAEEPLLKWKLDRYRLLPDQSQSTFQIPRSYVLSVSNGIRAGDLVVLYMSGEADSSSRLFDKPVKVASVKSAANTEVDDSDQSNLLSLANGDKEQMYASRRDANAMIDYINLNLTEAQWLRLDELCKRGERKLVIAFSPESLNVVDHAGEQP</sequence>
<dbReference type="Proteomes" id="UP000005387">
    <property type="component" value="Unassembled WGS sequence"/>
</dbReference>
<dbReference type="STRING" id="717606.PaecuDRAFT_1443"/>
<dbReference type="InterPro" id="IPR013974">
    <property type="entry name" value="SAF"/>
</dbReference>
<dbReference type="EMBL" id="AEDD01000003">
    <property type="protein sequence ID" value="EFM11835.1"/>
    <property type="molecule type" value="Genomic_DNA"/>
</dbReference>
<dbReference type="CDD" id="cd11614">
    <property type="entry name" value="SAF_CpaB_FlgA_like"/>
    <property type="match status" value="1"/>
</dbReference>
<accession>E0I719</accession>
<dbReference type="OrthoDB" id="2585866at2"/>
<evidence type="ECO:0000259" key="1">
    <source>
        <dbReference type="SMART" id="SM00858"/>
    </source>
</evidence>
<keyword evidence="3" id="KW-1185">Reference proteome</keyword>
<dbReference type="SMART" id="SM00858">
    <property type="entry name" value="SAF"/>
    <property type="match status" value="1"/>
</dbReference>
<gene>
    <name evidence="2" type="ORF">PaecuDRAFT_1443</name>
</gene>
<evidence type="ECO:0000313" key="3">
    <source>
        <dbReference type="Proteomes" id="UP000005387"/>
    </source>
</evidence>
<reference evidence="2 3" key="1">
    <citation type="submission" date="2010-07" db="EMBL/GenBank/DDBJ databases">
        <title>The draft genome of Paenibacillus curdlanolyticus YK9.</title>
        <authorList>
            <consortium name="US DOE Joint Genome Institute (JGI-PGF)"/>
            <person name="Lucas S."/>
            <person name="Copeland A."/>
            <person name="Lapidus A."/>
            <person name="Cheng J.-F."/>
            <person name="Bruce D."/>
            <person name="Goodwin L."/>
            <person name="Pitluck S."/>
            <person name="Land M.L."/>
            <person name="Hauser L."/>
            <person name="Chang Y.-J."/>
            <person name="Jeffries C."/>
            <person name="Anderson I.J."/>
            <person name="Johnson E."/>
            <person name="Loganathan U."/>
            <person name="Mulhopadhyay B."/>
            <person name="Kyrpides N."/>
            <person name="Woyke T.J."/>
        </authorList>
    </citation>
    <scope>NUCLEOTIDE SEQUENCE [LARGE SCALE GENOMIC DNA]</scope>
    <source>
        <strain evidence="2 3">YK9</strain>
    </source>
</reference>
<dbReference type="eggNOG" id="COG3745">
    <property type="taxonomic scope" value="Bacteria"/>
</dbReference>